<name>A0A5J4X4Z4_9EUKA</name>
<gene>
    <name evidence="2" type="ORF">EZS28_002159</name>
</gene>
<dbReference type="InterPro" id="IPR012337">
    <property type="entry name" value="RNaseH-like_sf"/>
</dbReference>
<reference evidence="2 3" key="1">
    <citation type="submission" date="2019-03" db="EMBL/GenBank/DDBJ databases">
        <title>Single cell metagenomics reveals metabolic interactions within the superorganism composed of flagellate Streblomastix strix and complex community of Bacteroidetes bacteria on its surface.</title>
        <authorList>
            <person name="Treitli S.C."/>
            <person name="Kolisko M."/>
            <person name="Husnik F."/>
            <person name="Keeling P."/>
            <person name="Hampl V."/>
        </authorList>
    </citation>
    <scope>NUCLEOTIDE SEQUENCE [LARGE SCALE GENOMIC DNA]</scope>
    <source>
        <strain evidence="2">ST1C</strain>
    </source>
</reference>
<evidence type="ECO:0000256" key="1">
    <source>
        <dbReference type="SAM" id="Phobius"/>
    </source>
</evidence>
<evidence type="ECO:0000313" key="3">
    <source>
        <dbReference type="Proteomes" id="UP000324800"/>
    </source>
</evidence>
<dbReference type="EMBL" id="SNRW01000255">
    <property type="protein sequence ID" value="KAA6402314.1"/>
    <property type="molecule type" value="Genomic_DNA"/>
</dbReference>
<dbReference type="Proteomes" id="UP000324800">
    <property type="component" value="Unassembled WGS sequence"/>
</dbReference>
<comment type="caution">
    <text evidence="2">The sequence shown here is derived from an EMBL/GenBank/DDBJ whole genome shotgun (WGS) entry which is preliminary data.</text>
</comment>
<dbReference type="SUPFAM" id="SSF53098">
    <property type="entry name" value="Ribonuclease H-like"/>
    <property type="match status" value="1"/>
</dbReference>
<feature type="transmembrane region" description="Helical" evidence="1">
    <location>
        <begin position="47"/>
        <end position="67"/>
    </location>
</feature>
<protein>
    <submittedName>
        <fullName evidence="2">Uncharacterized protein</fullName>
    </submittedName>
</protein>
<proteinExistence type="predicted"/>
<sequence length="542" mass="62208">MSSEIYQLLSSSNEKELGVYALSYSETRWIGLFLAARWIYIHKNQIMSARLTTSIHSINFAVIFYIITKPLFETVSFFESNKTPVSLVFPLAQFILLYLSQLLQSVIKAEPWKSFVQTLCNYIYFYYFVGDNADLYATSFALSFAGQKLMQTCGNIGIVRPTDRNVRLQYGVPNYLDESFPTEIPAIDLKSLPLKDKSNNNSEYKILTAKINDSIRCTRQLLKLDTNESDCSRFVQLINWRQRCISYIGRVELTMYNSEISEYAKIKHQQNQAQINQFTSRFTIKLTKKNYEDPCTDHTFANSFYMLYNCNFSNMKLNDVFTNEQFDSQTQVTQPYSIIDPWIAQEQNANHTSSITVDPWRVQTPHQEIQVTSPMNDINSQMVKDIQNDQAVKIQNERAISEVSTPLPLQKISGQTGIRSPTATFLTGSPEKLVSGKPVAVPQILDENEKTLASYFQAEAYDFFNGNYCGIEDVILQTRPNTYWSSIPKTDLMKKSFADFNRRLLAFTATEAGCERVFSDAKRILGHCRTNMSLQTIFCHLI</sequence>
<keyword evidence="1" id="KW-0472">Membrane</keyword>
<accession>A0A5J4X4Z4</accession>
<evidence type="ECO:0000313" key="2">
    <source>
        <dbReference type="EMBL" id="KAA6402314.1"/>
    </source>
</evidence>
<keyword evidence="1" id="KW-0812">Transmembrane</keyword>
<keyword evidence="1" id="KW-1133">Transmembrane helix</keyword>
<organism evidence="2 3">
    <name type="scientific">Streblomastix strix</name>
    <dbReference type="NCBI Taxonomy" id="222440"/>
    <lineage>
        <taxon>Eukaryota</taxon>
        <taxon>Metamonada</taxon>
        <taxon>Preaxostyla</taxon>
        <taxon>Oxymonadida</taxon>
        <taxon>Streblomastigidae</taxon>
        <taxon>Streblomastix</taxon>
    </lineage>
</organism>
<dbReference type="OrthoDB" id="10690918at2759"/>
<dbReference type="AlphaFoldDB" id="A0A5J4X4Z4"/>